<organism evidence="1 2">
    <name type="scientific">Candidatus Propionivibrio aalborgensis</name>
    <dbReference type="NCBI Taxonomy" id="1860101"/>
    <lineage>
        <taxon>Bacteria</taxon>
        <taxon>Pseudomonadati</taxon>
        <taxon>Pseudomonadota</taxon>
        <taxon>Betaproteobacteria</taxon>
        <taxon>Rhodocyclales</taxon>
        <taxon>Rhodocyclaceae</taxon>
        <taxon>Propionivibrio</taxon>
    </lineage>
</organism>
<reference evidence="1 2" key="1">
    <citation type="submission" date="2016-06" db="EMBL/GenBank/DDBJ databases">
        <authorList>
            <person name="Kjaerup R.B."/>
            <person name="Dalgaard T.S."/>
            <person name="Juul-Madsen H.R."/>
        </authorList>
    </citation>
    <scope>NUCLEOTIDE SEQUENCE [LARGE SCALE GENOMIC DNA]</scope>
    <source>
        <strain evidence="1">2</strain>
    </source>
</reference>
<dbReference type="AlphaFoldDB" id="A0A1A8XQK2"/>
<gene>
    <name evidence="1" type="ORF">PROAA_200002</name>
</gene>
<name>A0A1A8XQK2_9RHOO</name>
<sequence length="67" mass="7072">MAFLANNFLGPMTGLNRLGTESSSGLRISHPPFAPGDFSQPLRLLMADCGSTPLNQEDAISGPRGQI</sequence>
<dbReference type="Proteomes" id="UP000199600">
    <property type="component" value="Unassembled WGS sequence"/>
</dbReference>
<accession>A0A1A8XQK2</accession>
<evidence type="ECO:0000313" key="1">
    <source>
        <dbReference type="EMBL" id="SBT06936.1"/>
    </source>
</evidence>
<keyword evidence="2" id="KW-1185">Reference proteome</keyword>
<evidence type="ECO:0000313" key="2">
    <source>
        <dbReference type="Proteomes" id="UP000199600"/>
    </source>
</evidence>
<protein>
    <submittedName>
        <fullName evidence="1">Uncharacterized protein</fullName>
    </submittedName>
</protein>
<proteinExistence type="predicted"/>
<dbReference type="EMBL" id="FLQY01000113">
    <property type="protein sequence ID" value="SBT06936.1"/>
    <property type="molecule type" value="Genomic_DNA"/>
</dbReference>